<evidence type="ECO:0000256" key="1">
    <source>
        <dbReference type="SAM" id="MobiDB-lite"/>
    </source>
</evidence>
<proteinExistence type="predicted"/>
<gene>
    <name evidence="2" type="ORF">AYI70_g1196</name>
</gene>
<dbReference type="OrthoDB" id="10259133at2759"/>
<dbReference type="EMBL" id="LSSN01000240">
    <property type="protein sequence ID" value="OMJ25020.1"/>
    <property type="molecule type" value="Genomic_DNA"/>
</dbReference>
<organism evidence="2 3">
    <name type="scientific">Smittium culicis</name>
    <dbReference type="NCBI Taxonomy" id="133412"/>
    <lineage>
        <taxon>Eukaryota</taxon>
        <taxon>Fungi</taxon>
        <taxon>Fungi incertae sedis</taxon>
        <taxon>Zoopagomycota</taxon>
        <taxon>Kickxellomycotina</taxon>
        <taxon>Harpellomycetes</taxon>
        <taxon>Harpellales</taxon>
        <taxon>Legeriomycetaceae</taxon>
        <taxon>Smittium</taxon>
    </lineage>
</organism>
<reference evidence="2 3" key="1">
    <citation type="submission" date="2017-01" db="EMBL/GenBank/DDBJ databases">
        <authorList>
            <person name="Mah S.A."/>
            <person name="Swanson W.J."/>
            <person name="Moy G.W."/>
            <person name="Vacquier V.D."/>
        </authorList>
    </citation>
    <scope>NUCLEOTIDE SEQUENCE [LARGE SCALE GENOMIC DNA]</scope>
    <source>
        <strain evidence="2 3">GSMNP</strain>
    </source>
</reference>
<dbReference type="Proteomes" id="UP000187283">
    <property type="component" value="Unassembled WGS sequence"/>
</dbReference>
<sequence>MKLLSSKYSRPNPRTKNPLTLIIHLQKIQILLYILAVVPTSPVPPLFTPKSNQNIQYRSSLRNSSTSKKNKTYSSPSLNKFASLSETPSKHHFNNVEININSNESKRIKVSNSLYGSQNNNILNEIKMAEDSNFQNLVNDWLRKFDESRTKLKSESKAKKEYLHMKKVASDNDSYNIDNETAISIKRKANKSKKKV</sequence>
<evidence type="ECO:0000313" key="2">
    <source>
        <dbReference type="EMBL" id="OMJ25020.1"/>
    </source>
</evidence>
<evidence type="ECO:0000313" key="3">
    <source>
        <dbReference type="Proteomes" id="UP000187283"/>
    </source>
</evidence>
<feature type="region of interest" description="Disordered" evidence="1">
    <location>
        <begin position="57"/>
        <end position="76"/>
    </location>
</feature>
<comment type="caution">
    <text evidence="2">The sequence shown here is derived from an EMBL/GenBank/DDBJ whole genome shotgun (WGS) entry which is preliminary data.</text>
</comment>
<accession>A0A1R1YDR6</accession>
<name>A0A1R1YDR6_9FUNG</name>
<dbReference type="AlphaFoldDB" id="A0A1R1YDR6"/>
<protein>
    <submittedName>
        <fullName evidence="2">Uncharacterized protein</fullName>
    </submittedName>
</protein>
<keyword evidence="3" id="KW-1185">Reference proteome</keyword>